<organism evidence="1 2">
    <name type="scientific">Teichococcus aerophilus</name>
    <dbReference type="NCBI Taxonomy" id="1224513"/>
    <lineage>
        <taxon>Bacteria</taxon>
        <taxon>Pseudomonadati</taxon>
        <taxon>Pseudomonadota</taxon>
        <taxon>Alphaproteobacteria</taxon>
        <taxon>Acetobacterales</taxon>
        <taxon>Roseomonadaceae</taxon>
        <taxon>Roseomonas</taxon>
    </lineage>
</organism>
<evidence type="ECO:0000313" key="1">
    <source>
        <dbReference type="EMBL" id="MBC9208963.1"/>
    </source>
</evidence>
<keyword evidence="2" id="KW-1185">Reference proteome</keyword>
<accession>A0ABR7RRJ9</accession>
<name>A0ABR7RRJ9_9PROT</name>
<dbReference type="Proteomes" id="UP000626026">
    <property type="component" value="Unassembled WGS sequence"/>
</dbReference>
<sequence>MLPIDGGRSSQLDGCQFLYSQAELHQPVAKFTGKLPIIEKVWHGELEREKKQLLKQVGPLEVNQD</sequence>
<comment type="caution">
    <text evidence="1">The sequence shown here is derived from an EMBL/GenBank/DDBJ whole genome shotgun (WGS) entry which is preliminary data.</text>
</comment>
<gene>
    <name evidence="1" type="ORF">IBL26_19100</name>
</gene>
<dbReference type="EMBL" id="JACTVA010000042">
    <property type="protein sequence ID" value="MBC9208963.1"/>
    <property type="molecule type" value="Genomic_DNA"/>
</dbReference>
<dbReference type="RefSeq" id="WP_187786109.1">
    <property type="nucleotide sequence ID" value="NZ_JACTVA010000042.1"/>
</dbReference>
<evidence type="ECO:0000313" key="2">
    <source>
        <dbReference type="Proteomes" id="UP000626026"/>
    </source>
</evidence>
<proteinExistence type="predicted"/>
<reference evidence="1 2" key="1">
    <citation type="journal article" date="2013" name="Int. J. Syst. Evol. Microbiol.">
        <title>Roseomonas aerophila sp. nov., isolated from air.</title>
        <authorList>
            <person name="Kim S.J."/>
            <person name="Weon H.Y."/>
            <person name="Ahn J.H."/>
            <person name="Hong S.B."/>
            <person name="Seok S.J."/>
            <person name="Whang K.S."/>
            <person name="Kwon S.W."/>
        </authorList>
    </citation>
    <scope>NUCLEOTIDE SEQUENCE [LARGE SCALE GENOMIC DNA]</scope>
    <source>
        <strain evidence="1 2">NBRC 108923</strain>
    </source>
</reference>
<protein>
    <submittedName>
        <fullName evidence="1">Uncharacterized protein</fullName>
    </submittedName>
</protein>